<evidence type="ECO:0000256" key="2">
    <source>
        <dbReference type="SAM" id="SignalP"/>
    </source>
</evidence>
<feature type="region of interest" description="Disordered" evidence="1">
    <location>
        <begin position="20"/>
        <end position="96"/>
    </location>
</feature>
<dbReference type="RefSeq" id="WP_090662345.1">
    <property type="nucleotide sequence ID" value="NZ_FOXQ01000014.1"/>
</dbReference>
<organism evidence="3 4">
    <name type="scientific">Parafilimonas terrae</name>
    <dbReference type="NCBI Taxonomy" id="1465490"/>
    <lineage>
        <taxon>Bacteria</taxon>
        <taxon>Pseudomonadati</taxon>
        <taxon>Bacteroidota</taxon>
        <taxon>Chitinophagia</taxon>
        <taxon>Chitinophagales</taxon>
        <taxon>Chitinophagaceae</taxon>
        <taxon>Parafilimonas</taxon>
    </lineage>
</organism>
<dbReference type="EMBL" id="FOXQ01000014">
    <property type="protein sequence ID" value="SFQ48740.1"/>
    <property type="molecule type" value="Genomic_DNA"/>
</dbReference>
<name>A0A1I5YX88_9BACT</name>
<keyword evidence="4" id="KW-1185">Reference proteome</keyword>
<feature type="signal peptide" evidence="2">
    <location>
        <begin position="1"/>
        <end position="18"/>
    </location>
</feature>
<evidence type="ECO:0000313" key="4">
    <source>
        <dbReference type="Proteomes" id="UP000199031"/>
    </source>
</evidence>
<dbReference type="PROSITE" id="PS51257">
    <property type="entry name" value="PROKAR_LIPOPROTEIN"/>
    <property type="match status" value="1"/>
</dbReference>
<feature type="chain" id="PRO_5011653584" description="Lipoprotein" evidence="2">
    <location>
        <begin position="19"/>
        <end position="96"/>
    </location>
</feature>
<feature type="compositionally biased region" description="Low complexity" evidence="1">
    <location>
        <begin position="20"/>
        <end position="30"/>
    </location>
</feature>
<evidence type="ECO:0008006" key="5">
    <source>
        <dbReference type="Google" id="ProtNLM"/>
    </source>
</evidence>
<feature type="compositionally biased region" description="Polar residues" evidence="1">
    <location>
        <begin position="59"/>
        <end position="90"/>
    </location>
</feature>
<gene>
    <name evidence="3" type="ORF">SAMN05444277_114115</name>
</gene>
<proteinExistence type="predicted"/>
<protein>
    <recommendedName>
        <fullName evidence="5">Lipoprotein</fullName>
    </recommendedName>
</protein>
<sequence length="96" mass="10146">MKVKFLLPVLASIFFAGACSNNSSSTESTSPGVGDSTTTNPASDAMDYHNDQRQRIPTPDSSNVIGTDTISGTEATPNTGTNKQYNNQKGDSTKKE</sequence>
<reference evidence="3 4" key="1">
    <citation type="submission" date="2016-10" db="EMBL/GenBank/DDBJ databases">
        <authorList>
            <person name="de Groot N.N."/>
        </authorList>
    </citation>
    <scope>NUCLEOTIDE SEQUENCE [LARGE SCALE GENOMIC DNA]</scope>
    <source>
        <strain evidence="3 4">DSM 28286</strain>
    </source>
</reference>
<dbReference type="Proteomes" id="UP000199031">
    <property type="component" value="Unassembled WGS sequence"/>
</dbReference>
<evidence type="ECO:0000313" key="3">
    <source>
        <dbReference type="EMBL" id="SFQ48740.1"/>
    </source>
</evidence>
<keyword evidence="2" id="KW-0732">Signal</keyword>
<evidence type="ECO:0000256" key="1">
    <source>
        <dbReference type="SAM" id="MobiDB-lite"/>
    </source>
</evidence>
<accession>A0A1I5YX88</accession>
<dbReference type="AlphaFoldDB" id="A0A1I5YX88"/>